<evidence type="ECO:0000313" key="3">
    <source>
        <dbReference type="Proteomes" id="UP000037923"/>
    </source>
</evidence>
<dbReference type="VEuPathDB" id="TriTrypDB:LpyrH10_01_9020"/>
<dbReference type="Proteomes" id="UP000037923">
    <property type="component" value="Unassembled WGS sequence"/>
</dbReference>
<dbReference type="EMBL" id="LGTL01000001">
    <property type="protein sequence ID" value="KPA86853.1"/>
    <property type="molecule type" value="Genomic_DNA"/>
</dbReference>
<feature type="region of interest" description="Disordered" evidence="1">
    <location>
        <begin position="36"/>
        <end position="64"/>
    </location>
</feature>
<name>A0A0M9GBG3_LEPPY</name>
<reference evidence="2 3" key="1">
    <citation type="submission" date="2015-07" db="EMBL/GenBank/DDBJ databases">
        <title>High-quality genome of monoxenous trypanosomatid Leptomonas pyrrhocoris.</title>
        <authorList>
            <person name="Flegontov P."/>
            <person name="Butenko A."/>
            <person name="Firsov S."/>
            <person name="Vlcek C."/>
            <person name="Logacheva M.D."/>
            <person name="Field M."/>
            <person name="Filatov D."/>
            <person name="Flegontova O."/>
            <person name="Gerasimov E."/>
            <person name="Jackson A.P."/>
            <person name="Kelly S."/>
            <person name="Opperdoes F."/>
            <person name="O'Reilly A."/>
            <person name="Votypka J."/>
            <person name="Yurchenko V."/>
            <person name="Lukes J."/>
        </authorList>
    </citation>
    <scope>NUCLEOTIDE SEQUENCE [LARGE SCALE GENOMIC DNA]</scope>
    <source>
        <strain evidence="2">H10</strain>
    </source>
</reference>
<evidence type="ECO:0000313" key="2">
    <source>
        <dbReference type="EMBL" id="KPA86853.1"/>
    </source>
</evidence>
<accession>A0A0M9GBG3</accession>
<dbReference type="RefSeq" id="XP_015665292.1">
    <property type="nucleotide sequence ID" value="XM_015797284.1"/>
</dbReference>
<organism evidence="2 3">
    <name type="scientific">Leptomonas pyrrhocoris</name>
    <name type="common">Firebug parasite</name>
    <dbReference type="NCBI Taxonomy" id="157538"/>
    <lineage>
        <taxon>Eukaryota</taxon>
        <taxon>Discoba</taxon>
        <taxon>Euglenozoa</taxon>
        <taxon>Kinetoplastea</taxon>
        <taxon>Metakinetoplastina</taxon>
        <taxon>Trypanosomatida</taxon>
        <taxon>Trypanosomatidae</taxon>
        <taxon>Leishmaniinae</taxon>
        <taxon>Leptomonas</taxon>
    </lineage>
</organism>
<dbReference type="OrthoDB" id="273536at2759"/>
<proteinExistence type="predicted"/>
<dbReference type="OMA" id="RGRCLYD"/>
<keyword evidence="3" id="KW-1185">Reference proteome</keyword>
<feature type="compositionally biased region" description="Basic residues" evidence="1">
    <location>
        <begin position="39"/>
        <end position="53"/>
    </location>
</feature>
<dbReference type="PROSITE" id="PS51257">
    <property type="entry name" value="PROKAR_LIPOPROTEIN"/>
    <property type="match status" value="1"/>
</dbReference>
<comment type="caution">
    <text evidence="2">The sequence shown here is derived from an EMBL/GenBank/DDBJ whole genome shotgun (WGS) entry which is preliminary data.</text>
</comment>
<dbReference type="GeneID" id="26901199"/>
<dbReference type="AlphaFoldDB" id="A0A0M9GBG3"/>
<sequence>MFLRRPLQRGSAGQVILPFSWLGCASARSFSSTTVLQKKTIKKRSTKRPKHERKQPQPQRLTSPTVVAADEVNGSTKAATLQTAHPVCQADSSASAAASTSTTTAARGGIREKERDLLRYFGRARHHYDAVPLHKATAALQCASNAQANRVPFATLFPSPTVSPPRASRTSLMNAEGGANASLYATTSDDAPYTSPPSVDASAFAAPNLFVGYDHKLRQFPDWTRARALNTRFGSAVDGNKLFGAREVPLLDISEDTSTVWATLGTAWEEVLLRCSASCSAALSIPSHQSVCFVVCFAQTRQSFAIASSMHFMAQDAVQRCAASPAAASPIFAVVPIYVGVHAPLASTHRGERRGTKQAQRTLHSCVEYASGGLYTCSAVTQCLARMEPRTCAVPSTEPGQDARTYRLDAHVFLVSDTWLNARSVADLYAGHLRASDAGAAAMHMADATSAHEEREGAEGIHAGVVPIFDMLNVKKDTSAAGTGAATEPAMPFIPDASRQHVHVFPGVVFDQLSRKEQSALGAFLWCTMERVCGKGVGSA</sequence>
<evidence type="ECO:0000256" key="1">
    <source>
        <dbReference type="SAM" id="MobiDB-lite"/>
    </source>
</evidence>
<gene>
    <name evidence="2" type="ORF">ABB37_00902</name>
</gene>
<protein>
    <submittedName>
        <fullName evidence="2">Uncharacterized protein</fullName>
    </submittedName>
</protein>